<dbReference type="AlphaFoldDB" id="A0A941DUM3"/>
<dbReference type="EMBL" id="JAGSOT010000014">
    <property type="protein sequence ID" value="MBR7795686.1"/>
    <property type="molecule type" value="Genomic_DNA"/>
</dbReference>
<accession>A0A941DUM3</accession>
<name>A0A941DUM3_9BACI</name>
<proteinExistence type="inferred from homology"/>
<dbReference type="CDD" id="cd05233">
    <property type="entry name" value="SDR_c"/>
    <property type="match status" value="1"/>
</dbReference>
<evidence type="ECO:0000313" key="4">
    <source>
        <dbReference type="Proteomes" id="UP000675284"/>
    </source>
</evidence>
<organism evidence="3 4">
    <name type="scientific">Virgibacillus salarius</name>
    <dbReference type="NCBI Taxonomy" id="447199"/>
    <lineage>
        <taxon>Bacteria</taxon>
        <taxon>Bacillati</taxon>
        <taxon>Bacillota</taxon>
        <taxon>Bacilli</taxon>
        <taxon>Bacillales</taxon>
        <taxon>Bacillaceae</taxon>
        <taxon>Virgibacillus</taxon>
    </lineage>
</organism>
<comment type="similarity">
    <text evidence="1">Belongs to the short-chain dehydrogenases/reductases (SDR) family.</text>
</comment>
<keyword evidence="4" id="KW-1185">Reference proteome</keyword>
<dbReference type="Proteomes" id="UP000675284">
    <property type="component" value="Unassembled WGS sequence"/>
</dbReference>
<evidence type="ECO:0000313" key="3">
    <source>
        <dbReference type="EMBL" id="MBR7795686.1"/>
    </source>
</evidence>
<dbReference type="InterPro" id="IPR020904">
    <property type="entry name" value="Sc_DH/Rdtase_CS"/>
</dbReference>
<dbReference type="PANTHER" id="PTHR48107">
    <property type="entry name" value="NADPH-DEPENDENT ALDEHYDE REDUCTASE-LIKE PROTEIN, CHLOROPLASTIC-RELATED"/>
    <property type="match status" value="1"/>
</dbReference>
<evidence type="ECO:0000256" key="2">
    <source>
        <dbReference type="ARBA" id="ARBA00023002"/>
    </source>
</evidence>
<reference evidence="3" key="1">
    <citation type="submission" date="2021-04" db="EMBL/GenBank/DDBJ databases">
        <title>Isolation and polyphasic classification of algal microorganism.</title>
        <authorList>
            <person name="Wang S."/>
        </authorList>
    </citation>
    <scope>NUCLEOTIDE SEQUENCE</scope>
    <source>
        <strain evidence="3">720a</strain>
    </source>
</reference>
<dbReference type="GO" id="GO:0016614">
    <property type="term" value="F:oxidoreductase activity, acting on CH-OH group of donors"/>
    <property type="evidence" value="ECO:0007669"/>
    <property type="project" value="UniProtKB-ARBA"/>
</dbReference>
<evidence type="ECO:0000256" key="1">
    <source>
        <dbReference type="ARBA" id="ARBA00006484"/>
    </source>
</evidence>
<dbReference type="InterPro" id="IPR036291">
    <property type="entry name" value="NAD(P)-bd_dom_sf"/>
</dbReference>
<dbReference type="Gene3D" id="3.40.50.720">
    <property type="entry name" value="NAD(P)-binding Rossmann-like Domain"/>
    <property type="match status" value="1"/>
</dbReference>
<dbReference type="PANTHER" id="PTHR48107:SF7">
    <property type="entry name" value="RE15974P"/>
    <property type="match status" value="1"/>
</dbReference>
<dbReference type="InterPro" id="IPR002347">
    <property type="entry name" value="SDR_fam"/>
</dbReference>
<keyword evidence="2" id="KW-0560">Oxidoreductase</keyword>
<dbReference type="NCBIfam" id="NF009389">
    <property type="entry name" value="PRK12748.1"/>
    <property type="match status" value="1"/>
</dbReference>
<sequence>MNIYNLSNAKAIVTGVSHGEAIGAAICRQLAKAGSSIFFTHWKAVADWPENFQAELADIGINSDHMCIDLSIPDAPQKVLDVAVNSIGSPTILVNNAAHSERDGYEKLNASSLDVHYSVNMRSTMILSTLFARLFKKSTQTAGRIINLVSGQDQGPMIEELAYGATKGAISTFTVSLSAEVAPLGITVNAVNPGPTDTGWMSDEDKQELGSQFLMGRIGQPTDAARLVTFLASKESAWITGQVIHSEGAFLRK</sequence>
<protein>
    <submittedName>
        <fullName evidence="3">SDR family oxidoreductase</fullName>
    </submittedName>
</protein>
<dbReference type="PRINTS" id="PR00080">
    <property type="entry name" value="SDRFAMILY"/>
</dbReference>
<gene>
    <name evidence="3" type="ORF">KCX74_06460</name>
</gene>
<comment type="caution">
    <text evidence="3">The sequence shown here is derived from an EMBL/GenBank/DDBJ whole genome shotgun (WGS) entry which is preliminary data.</text>
</comment>
<dbReference type="SUPFAM" id="SSF51735">
    <property type="entry name" value="NAD(P)-binding Rossmann-fold domains"/>
    <property type="match status" value="1"/>
</dbReference>
<dbReference type="RefSeq" id="WP_121603844.1">
    <property type="nucleotide sequence ID" value="NZ_CP115959.1"/>
</dbReference>
<dbReference type="PRINTS" id="PR00081">
    <property type="entry name" value="GDHRDH"/>
</dbReference>
<dbReference type="Pfam" id="PF13561">
    <property type="entry name" value="adh_short_C2"/>
    <property type="match status" value="1"/>
</dbReference>
<dbReference type="PROSITE" id="PS00061">
    <property type="entry name" value="ADH_SHORT"/>
    <property type="match status" value="1"/>
</dbReference>